<dbReference type="GO" id="GO:0005509">
    <property type="term" value="F:calcium ion binding"/>
    <property type="evidence" value="ECO:0007669"/>
    <property type="project" value="UniProtKB-UniRule"/>
</dbReference>
<dbReference type="FunFam" id="2.60.40.60:FF:000005">
    <property type="entry name" value="Protocadherin 9"/>
    <property type="match status" value="1"/>
</dbReference>
<evidence type="ECO:0000256" key="10">
    <source>
        <dbReference type="ARBA" id="ARBA00023180"/>
    </source>
</evidence>
<keyword evidence="4" id="KW-0732">Signal</keyword>
<keyword evidence="6 12" id="KW-0106">Calcium</keyword>
<evidence type="ECO:0000256" key="7">
    <source>
        <dbReference type="ARBA" id="ARBA00022889"/>
    </source>
</evidence>
<dbReference type="GO" id="GO:0005886">
    <property type="term" value="C:plasma membrane"/>
    <property type="evidence" value="ECO:0007669"/>
    <property type="project" value="UniProtKB-SubCell"/>
</dbReference>
<dbReference type="InterPro" id="IPR015919">
    <property type="entry name" value="Cadherin-like_sf"/>
</dbReference>
<dbReference type="GO" id="GO:0007156">
    <property type="term" value="P:homophilic cell adhesion via plasma membrane adhesion molecules"/>
    <property type="evidence" value="ECO:0007669"/>
    <property type="project" value="InterPro"/>
</dbReference>
<organism evidence="16 17">
    <name type="scientific">Lymnaea stagnalis</name>
    <name type="common">Great pond snail</name>
    <name type="synonym">Helix stagnalis</name>
    <dbReference type="NCBI Taxonomy" id="6523"/>
    <lineage>
        <taxon>Eukaryota</taxon>
        <taxon>Metazoa</taxon>
        <taxon>Spiralia</taxon>
        <taxon>Lophotrochozoa</taxon>
        <taxon>Mollusca</taxon>
        <taxon>Gastropoda</taxon>
        <taxon>Heterobranchia</taxon>
        <taxon>Euthyneura</taxon>
        <taxon>Panpulmonata</taxon>
        <taxon>Hygrophila</taxon>
        <taxon>Lymnaeoidea</taxon>
        <taxon>Lymnaeidae</taxon>
        <taxon>Lymnaea</taxon>
    </lineage>
</organism>
<feature type="compositionally biased region" description="Polar residues" evidence="13">
    <location>
        <begin position="828"/>
        <end position="837"/>
    </location>
</feature>
<dbReference type="SUPFAM" id="SSF49313">
    <property type="entry name" value="Cadherin-like"/>
    <property type="match status" value="7"/>
</dbReference>
<evidence type="ECO:0000256" key="8">
    <source>
        <dbReference type="ARBA" id="ARBA00022989"/>
    </source>
</evidence>
<feature type="domain" description="Cadherin" evidence="15">
    <location>
        <begin position="670"/>
        <end position="789"/>
    </location>
</feature>
<dbReference type="Proteomes" id="UP001497497">
    <property type="component" value="Unassembled WGS sequence"/>
</dbReference>
<keyword evidence="17" id="KW-1185">Reference proteome</keyword>
<dbReference type="PROSITE" id="PS50268">
    <property type="entry name" value="CADHERIN_2"/>
    <property type="match status" value="7"/>
</dbReference>
<dbReference type="PANTHER" id="PTHR24028">
    <property type="entry name" value="CADHERIN-87A"/>
    <property type="match status" value="1"/>
</dbReference>
<dbReference type="Pfam" id="PF08266">
    <property type="entry name" value="Cadherin_2"/>
    <property type="match status" value="1"/>
</dbReference>
<feature type="domain" description="Cadherin" evidence="15">
    <location>
        <begin position="238"/>
        <end position="345"/>
    </location>
</feature>
<evidence type="ECO:0000256" key="11">
    <source>
        <dbReference type="ARBA" id="ARBA00072296"/>
    </source>
</evidence>
<dbReference type="PRINTS" id="PR00205">
    <property type="entry name" value="CADHERIN"/>
</dbReference>
<evidence type="ECO:0000256" key="6">
    <source>
        <dbReference type="ARBA" id="ARBA00022837"/>
    </source>
</evidence>
<evidence type="ECO:0000313" key="17">
    <source>
        <dbReference type="Proteomes" id="UP001497497"/>
    </source>
</evidence>
<evidence type="ECO:0000256" key="5">
    <source>
        <dbReference type="ARBA" id="ARBA00022737"/>
    </source>
</evidence>
<protein>
    <recommendedName>
        <fullName evidence="11">Protocadherin-20</fullName>
    </recommendedName>
</protein>
<dbReference type="InterPro" id="IPR050174">
    <property type="entry name" value="Protocadherin/Cadherin-CA"/>
</dbReference>
<comment type="caution">
    <text evidence="16">The sequence shown here is derived from an EMBL/GenBank/DDBJ whole genome shotgun (WGS) entry which is preliminary data.</text>
</comment>
<dbReference type="CDD" id="cd11304">
    <property type="entry name" value="Cadherin_repeat"/>
    <property type="match status" value="7"/>
</dbReference>
<dbReference type="InterPro" id="IPR013164">
    <property type="entry name" value="Cadherin_N"/>
</dbReference>
<dbReference type="AlphaFoldDB" id="A0AAV2IQ52"/>
<dbReference type="PANTHER" id="PTHR24028:SF146">
    <property type="entry name" value="CADHERIN 96CB, ISOFORM D-RELATED"/>
    <property type="match status" value="1"/>
</dbReference>
<keyword evidence="8 14" id="KW-1133">Transmembrane helix</keyword>
<keyword evidence="3 14" id="KW-0812">Transmembrane</keyword>
<dbReference type="FunFam" id="2.60.40.60:FF:000007">
    <property type="entry name" value="Protocadherin alpha 2"/>
    <property type="match status" value="1"/>
</dbReference>
<keyword evidence="10" id="KW-0325">Glycoprotein</keyword>
<feature type="domain" description="Cadherin" evidence="15">
    <location>
        <begin position="149"/>
        <end position="237"/>
    </location>
</feature>
<name>A0AAV2IQ52_LYMST</name>
<evidence type="ECO:0000256" key="14">
    <source>
        <dbReference type="SAM" id="Phobius"/>
    </source>
</evidence>
<dbReference type="InterPro" id="IPR002126">
    <property type="entry name" value="Cadherin-like_dom"/>
</dbReference>
<reference evidence="16 17" key="1">
    <citation type="submission" date="2024-04" db="EMBL/GenBank/DDBJ databases">
        <authorList>
            <consortium name="Genoscope - CEA"/>
            <person name="William W."/>
        </authorList>
    </citation>
    <scope>NUCLEOTIDE SEQUENCE [LARGE SCALE GENOMIC DNA]</scope>
</reference>
<feature type="transmembrane region" description="Helical" evidence="14">
    <location>
        <begin position="796"/>
        <end position="819"/>
    </location>
</feature>
<keyword evidence="7" id="KW-0130">Cell adhesion</keyword>
<comment type="subcellular location">
    <subcellularLocation>
        <location evidence="1">Cell membrane</location>
        <topology evidence="1">Single-pass type I membrane protein</topology>
    </subcellularLocation>
</comment>
<evidence type="ECO:0000256" key="9">
    <source>
        <dbReference type="ARBA" id="ARBA00023136"/>
    </source>
</evidence>
<accession>A0AAV2IQ52</accession>
<dbReference type="SMART" id="SM00112">
    <property type="entry name" value="CA"/>
    <property type="match status" value="7"/>
</dbReference>
<dbReference type="InterPro" id="IPR020894">
    <property type="entry name" value="Cadherin_CS"/>
</dbReference>
<dbReference type="EMBL" id="CAXITT010000971">
    <property type="protein sequence ID" value="CAL1547411.1"/>
    <property type="molecule type" value="Genomic_DNA"/>
</dbReference>
<evidence type="ECO:0000256" key="4">
    <source>
        <dbReference type="ARBA" id="ARBA00022729"/>
    </source>
</evidence>
<evidence type="ECO:0000256" key="3">
    <source>
        <dbReference type="ARBA" id="ARBA00022692"/>
    </source>
</evidence>
<sequence length="858" mass="94967">MPGGGQQNRPVEFRIQEQRPSGTMVGSIRDTARIANRVPASELGSLSFKFLNPNNLLGTASLFSINSDTGAVYTMAVIDRESICQFQKDCIVEFEVTVTSTQSKFFEFVNVRIIVEDINDNAPRFPQDEVTLLIPETDNIRGEFQIDGATDKDKEERFSVTKYEMRSEDNDMFDLRSEMKLDGTWDLSIVNLQPLDREKKDRYVLYIVAKDGGSPPKSGNVTVIVNIRDVNDNAPVFSENTYEITLTEQAQVGAVVGQVTATDADDKDNAVVTYRFSKTISPDMDALFYIDSQSGEIMVKKDLQYESGRNFETIVEARDRGNPPKVSQAVLILKILDVGNTPPRISINPVPNPDGNVLYLSEASPLETVVAHVKTDDRDDGDNGVVDCRSQNPHFKVRRFDGSSYLVDVKEKLDRERQDEHNVTIVCEDRGSPRLAAYGWFIIKLTDVNDNDPVFRTQIYRANLTENNKKGAHVLYVTATDADTGDNAKLHYSISLESAKSSFVIDNLTGEITAGQEFDRETVSQVSFMVMAMDGGKRTGNASVVVDITDQNDNSPYFTSSLEYQVAEKLPASTEVDTLQADDRDDGQNAEITFLIPDDHFNSNEESVPFIVLPKGLIRTASALNKDKQDVYKFPVMVKDRGHPSRSSTATVTIHVMDSNEFSPVFTFPSRSNNTVRLRSDTPLGTVVAKLNATDDDKVGPNAKLRYTIAAGNIENAFSLKSPSSGEVVLVRDLANLQASFFRLNVTVHDQGIPSRDARAVLTIQVDYTEGHGMSRTRSSGGGNSTTMFGDDDIKYIIIAGVVGGVTVVVSIIIVTIILRIRRPDNNNRTTGLTGVQEQGDGRHFDKQMWQSVPIDDV</sequence>
<evidence type="ECO:0000259" key="15">
    <source>
        <dbReference type="PROSITE" id="PS50268"/>
    </source>
</evidence>
<dbReference type="FunFam" id="2.60.40.60:FF:000002">
    <property type="entry name" value="Protocadherin alpha 2"/>
    <property type="match status" value="1"/>
</dbReference>
<keyword evidence="2" id="KW-1003">Cell membrane</keyword>
<proteinExistence type="predicted"/>
<dbReference type="Pfam" id="PF00028">
    <property type="entry name" value="Cadherin"/>
    <property type="match status" value="6"/>
</dbReference>
<feature type="domain" description="Cadherin" evidence="15">
    <location>
        <begin position="558"/>
        <end position="666"/>
    </location>
</feature>
<gene>
    <name evidence="16" type="ORF">GSLYS_00020736001</name>
</gene>
<feature type="region of interest" description="Disordered" evidence="13">
    <location>
        <begin position="828"/>
        <end position="847"/>
    </location>
</feature>
<evidence type="ECO:0000313" key="16">
    <source>
        <dbReference type="EMBL" id="CAL1547411.1"/>
    </source>
</evidence>
<feature type="domain" description="Cadherin" evidence="15">
    <location>
        <begin position="456"/>
        <end position="558"/>
    </location>
</feature>
<feature type="domain" description="Cadherin" evidence="15">
    <location>
        <begin position="360"/>
        <end position="455"/>
    </location>
</feature>
<feature type="non-terminal residue" evidence="16">
    <location>
        <position position="858"/>
    </location>
</feature>
<evidence type="ECO:0000256" key="13">
    <source>
        <dbReference type="SAM" id="MobiDB-lite"/>
    </source>
</evidence>
<dbReference type="PROSITE" id="PS00232">
    <property type="entry name" value="CADHERIN_1"/>
    <property type="match status" value="2"/>
</dbReference>
<feature type="domain" description="Cadherin" evidence="15">
    <location>
        <begin position="7"/>
        <end position="125"/>
    </location>
</feature>
<evidence type="ECO:0000256" key="12">
    <source>
        <dbReference type="PROSITE-ProRule" id="PRU00043"/>
    </source>
</evidence>
<dbReference type="Gene3D" id="2.60.40.60">
    <property type="entry name" value="Cadherins"/>
    <property type="match status" value="7"/>
</dbReference>
<keyword evidence="5" id="KW-0677">Repeat</keyword>
<evidence type="ECO:0000256" key="1">
    <source>
        <dbReference type="ARBA" id="ARBA00004251"/>
    </source>
</evidence>
<evidence type="ECO:0000256" key="2">
    <source>
        <dbReference type="ARBA" id="ARBA00022475"/>
    </source>
</evidence>
<keyword evidence="9 14" id="KW-0472">Membrane</keyword>